<accession>A0A6J5IR07</accession>
<dbReference type="EMBL" id="CABWIL020000001">
    <property type="protein sequence ID" value="CAB3960483.1"/>
    <property type="molecule type" value="Genomic_DNA"/>
</dbReference>
<proteinExistence type="predicted"/>
<reference evidence="1 2" key="1">
    <citation type="submission" date="2020-04" db="EMBL/GenBank/DDBJ databases">
        <authorList>
            <person name="Depoorter E."/>
        </authorList>
    </citation>
    <scope>NUCLEOTIDE SEQUENCE [LARGE SCALE GENOMIC DNA]</scope>
    <source>
        <strain evidence="1 2">BCC0217</strain>
    </source>
</reference>
<gene>
    <name evidence="1" type="ORF">BLA3211_00221</name>
</gene>
<protein>
    <submittedName>
        <fullName evidence="1">Peptidase M24</fullName>
    </submittedName>
</protein>
<organism evidence="1 2">
    <name type="scientific">Burkholderia aenigmatica</name>
    <dbReference type="NCBI Taxonomy" id="2015348"/>
    <lineage>
        <taxon>Bacteria</taxon>
        <taxon>Pseudomonadati</taxon>
        <taxon>Pseudomonadota</taxon>
        <taxon>Betaproteobacteria</taxon>
        <taxon>Burkholderiales</taxon>
        <taxon>Burkholderiaceae</taxon>
        <taxon>Burkholderia</taxon>
        <taxon>Burkholderia cepacia complex</taxon>
    </lineage>
</organism>
<dbReference type="Proteomes" id="UP000494301">
    <property type="component" value="Unassembled WGS sequence"/>
</dbReference>
<dbReference type="AlphaFoldDB" id="A0A6J5IR07"/>
<dbReference type="RefSeq" id="WP_175219186.1">
    <property type="nucleotide sequence ID" value="NZ_CABWIL020000001.1"/>
</dbReference>
<name>A0A6J5IR07_9BURK</name>
<evidence type="ECO:0000313" key="1">
    <source>
        <dbReference type="EMBL" id="CAB3960483.1"/>
    </source>
</evidence>
<evidence type="ECO:0000313" key="2">
    <source>
        <dbReference type="Proteomes" id="UP000494301"/>
    </source>
</evidence>
<sequence>MVHAQTPGERVCIDIIDDVRMIKSDYEIGRHVYACGIAADAHNLLLSESRSGLLDYVPADRSPVTIWPTVKSTFTRS</sequence>